<dbReference type="AlphaFoldDB" id="L1IE57"/>
<feature type="domain" description="Ubiquitin-activating enzyme E1 C-terminal" evidence="12">
    <location>
        <begin position="879"/>
        <end position="1006"/>
    </location>
</feature>
<dbReference type="InterPro" id="IPR000011">
    <property type="entry name" value="UBQ/SUMO-activ_enz_E1-like"/>
</dbReference>
<keyword evidence="15" id="KW-1185">Reference proteome</keyword>
<dbReference type="Gene3D" id="3.10.290.60">
    <property type="entry name" value="Ubiquitin-activating enzyme E1, UFD domain"/>
    <property type="match status" value="1"/>
</dbReference>
<evidence type="ECO:0000256" key="6">
    <source>
        <dbReference type="ARBA" id="ARBA00022598"/>
    </source>
</evidence>
<reference evidence="15" key="2">
    <citation type="submission" date="2012-11" db="EMBL/GenBank/DDBJ databases">
        <authorList>
            <person name="Kuo A."/>
            <person name="Curtis B.A."/>
            <person name="Tanifuji G."/>
            <person name="Burki F."/>
            <person name="Gruber A."/>
            <person name="Irimia M."/>
            <person name="Maruyama S."/>
            <person name="Arias M.C."/>
            <person name="Ball S.G."/>
            <person name="Gile G.H."/>
            <person name="Hirakawa Y."/>
            <person name="Hopkins J.F."/>
            <person name="Rensing S.A."/>
            <person name="Schmutz J."/>
            <person name="Symeonidi A."/>
            <person name="Elias M."/>
            <person name="Eveleigh R.J."/>
            <person name="Herman E.K."/>
            <person name="Klute M.J."/>
            <person name="Nakayama T."/>
            <person name="Obornik M."/>
            <person name="Reyes-Prieto A."/>
            <person name="Armbrust E.V."/>
            <person name="Aves S.J."/>
            <person name="Beiko R.G."/>
            <person name="Coutinho P."/>
            <person name="Dacks J.B."/>
            <person name="Durnford D.G."/>
            <person name="Fast N.M."/>
            <person name="Green B.R."/>
            <person name="Grisdale C."/>
            <person name="Hempe F."/>
            <person name="Henrissat B."/>
            <person name="Hoppner M.P."/>
            <person name="Ishida K.-I."/>
            <person name="Kim E."/>
            <person name="Koreny L."/>
            <person name="Kroth P.G."/>
            <person name="Liu Y."/>
            <person name="Malik S.-B."/>
            <person name="Maier U.G."/>
            <person name="McRose D."/>
            <person name="Mock T."/>
            <person name="Neilson J.A."/>
            <person name="Onodera N.T."/>
            <person name="Poole A.M."/>
            <person name="Pritham E.J."/>
            <person name="Richards T.A."/>
            <person name="Rocap G."/>
            <person name="Roy S.W."/>
            <person name="Sarai C."/>
            <person name="Schaack S."/>
            <person name="Shirato S."/>
            <person name="Slamovits C.H."/>
            <person name="Spencer D.F."/>
            <person name="Suzuki S."/>
            <person name="Worden A.Z."/>
            <person name="Zauner S."/>
            <person name="Barry K."/>
            <person name="Bell C."/>
            <person name="Bharti A.K."/>
            <person name="Crow J.A."/>
            <person name="Grimwood J."/>
            <person name="Kramer R."/>
            <person name="Lindquist E."/>
            <person name="Lucas S."/>
            <person name="Salamov A."/>
            <person name="McFadden G.I."/>
            <person name="Lane C.E."/>
            <person name="Keeling P.J."/>
            <person name="Gray M.W."/>
            <person name="Grigoriev I.V."/>
            <person name="Archibald J.M."/>
        </authorList>
    </citation>
    <scope>NUCLEOTIDE SEQUENCE</scope>
    <source>
        <strain evidence="15">CCMP2712</strain>
    </source>
</reference>
<dbReference type="InterPro" id="IPR042302">
    <property type="entry name" value="E1_FCCH_sf"/>
</dbReference>
<evidence type="ECO:0000313" key="15">
    <source>
        <dbReference type="Proteomes" id="UP000011087"/>
    </source>
</evidence>
<dbReference type="eggNOG" id="KOG2012">
    <property type="taxonomic scope" value="Eukaryota"/>
</dbReference>
<dbReference type="PRINTS" id="PR01849">
    <property type="entry name" value="UBIQUITINACT"/>
</dbReference>
<dbReference type="InterPro" id="IPR042449">
    <property type="entry name" value="Ub-E1_IAD_1"/>
</dbReference>
<dbReference type="GO" id="GO:0005634">
    <property type="term" value="C:nucleus"/>
    <property type="evidence" value="ECO:0007669"/>
    <property type="project" value="TreeGrafter"/>
</dbReference>
<dbReference type="FunFam" id="1.10.10.2660:FF:000001">
    <property type="entry name" value="Ubiquitin-activating enzyme E1 1"/>
    <property type="match status" value="1"/>
</dbReference>
<dbReference type="OrthoDB" id="10252231at2759"/>
<evidence type="ECO:0000256" key="2">
    <source>
        <dbReference type="ARBA" id="ARBA00004906"/>
    </source>
</evidence>
<proteinExistence type="inferred from homology"/>
<evidence type="ECO:0000256" key="9">
    <source>
        <dbReference type="ARBA" id="ARBA00022840"/>
    </source>
</evidence>
<evidence type="ECO:0000256" key="4">
    <source>
        <dbReference type="ARBA" id="ARBA00011245"/>
    </source>
</evidence>
<evidence type="ECO:0000256" key="5">
    <source>
        <dbReference type="ARBA" id="ARBA00012990"/>
    </source>
</evidence>
<dbReference type="NCBIfam" id="TIGR01408">
    <property type="entry name" value="Ube1"/>
    <property type="match status" value="1"/>
</dbReference>
<gene>
    <name evidence="13" type="primary">UBA1-1</name>
    <name evidence="13" type="ORF">GUITHDRAFT_160232</name>
</gene>
<dbReference type="STRING" id="905079.L1IE57"/>
<dbReference type="GO" id="GO:0006511">
    <property type="term" value="P:ubiquitin-dependent protein catabolic process"/>
    <property type="evidence" value="ECO:0007669"/>
    <property type="project" value="TreeGrafter"/>
</dbReference>
<dbReference type="GeneID" id="17291279"/>
<keyword evidence="9 11" id="KW-0067">ATP-binding</keyword>
<dbReference type="InterPro" id="IPR000594">
    <property type="entry name" value="ThiF_NAD_FAD-bd"/>
</dbReference>
<dbReference type="GO" id="GO:0006974">
    <property type="term" value="P:DNA damage response"/>
    <property type="evidence" value="ECO:0007669"/>
    <property type="project" value="TreeGrafter"/>
</dbReference>
<dbReference type="PROSITE" id="PS00865">
    <property type="entry name" value="UBIQUITIN_ACTIVAT_2"/>
    <property type="match status" value="1"/>
</dbReference>
<dbReference type="CDD" id="cd01491">
    <property type="entry name" value="Ube1_repeat1"/>
    <property type="match status" value="1"/>
</dbReference>
<dbReference type="GO" id="GO:0004839">
    <property type="term" value="F:ubiquitin activating enzyme activity"/>
    <property type="evidence" value="ECO:0007669"/>
    <property type="project" value="UniProtKB-EC"/>
</dbReference>
<dbReference type="FunFam" id="2.40.30.180:FF:000001">
    <property type="entry name" value="ubiquitin-like modifier-activating enzyme 1"/>
    <property type="match status" value="1"/>
</dbReference>
<comment type="similarity">
    <text evidence="3 11">Belongs to the ubiquitin-activating E1 family.</text>
</comment>
<dbReference type="Gene3D" id="3.50.50.80">
    <property type="entry name" value="Ubiquitin-activating enzyme E1, inactive adenylation domain, subdomain 1"/>
    <property type="match status" value="1"/>
</dbReference>
<dbReference type="Gene3D" id="1.10.10.2660">
    <property type="entry name" value="Ubiquitin-activating enzyme E1, SCCH domain"/>
    <property type="match status" value="1"/>
</dbReference>
<dbReference type="InterPro" id="IPR042063">
    <property type="entry name" value="Ubi_acti_E1_SCCH"/>
</dbReference>
<dbReference type="InterPro" id="IPR035985">
    <property type="entry name" value="Ubiquitin-activating_enz"/>
</dbReference>
<keyword evidence="7 11" id="KW-0547">Nucleotide-binding</keyword>
<dbReference type="FunFam" id="3.40.50.720:FF:000015">
    <property type="entry name" value="Ubiquitin-activating enzyme E1 1"/>
    <property type="match status" value="1"/>
</dbReference>
<dbReference type="InterPro" id="IPR018074">
    <property type="entry name" value="UBQ-activ_enz_E1_CS"/>
</dbReference>
<dbReference type="EnsemblProtists" id="EKX34556">
    <property type="protein sequence ID" value="EKX34556"/>
    <property type="gene ID" value="GUITHDRAFT_160232"/>
</dbReference>
<dbReference type="FunFam" id="3.50.50.80:FF:000001">
    <property type="entry name" value="ubiquitin-like modifier-activating enzyme 1"/>
    <property type="match status" value="1"/>
</dbReference>
<dbReference type="Proteomes" id="UP000011087">
    <property type="component" value="Unassembled WGS sequence"/>
</dbReference>
<comment type="catalytic activity">
    <reaction evidence="1">
        <text>ATP + ubiquitin + [E1 ubiquitin-activating enzyme]-L-cysteine = AMP + diphosphate + S-ubiquitinyl-[E1 ubiquitin-activating enzyme]-L-cysteine.</text>
        <dbReference type="EC" id="6.2.1.45"/>
    </reaction>
</comment>
<dbReference type="Pfam" id="PF00899">
    <property type="entry name" value="ThiF"/>
    <property type="match status" value="2"/>
</dbReference>
<name>L1IE57_GUITC</name>
<dbReference type="InterPro" id="IPR033127">
    <property type="entry name" value="UBQ-activ_enz_E1_Cys_AS"/>
</dbReference>
<dbReference type="Gene3D" id="3.40.50.12550">
    <property type="entry name" value="Ubiquitin-activating enzyme E1, inactive adenylation domain, subdomain 2"/>
    <property type="match status" value="1"/>
</dbReference>
<evidence type="ECO:0000313" key="14">
    <source>
        <dbReference type="EnsemblProtists" id="EKX34556"/>
    </source>
</evidence>
<organism evidence="13">
    <name type="scientific">Guillardia theta (strain CCMP2712)</name>
    <name type="common">Cryptophyte</name>
    <dbReference type="NCBI Taxonomy" id="905079"/>
    <lineage>
        <taxon>Eukaryota</taxon>
        <taxon>Cryptophyceae</taxon>
        <taxon>Pyrenomonadales</taxon>
        <taxon>Geminigeraceae</taxon>
        <taxon>Guillardia</taxon>
    </lineage>
</organism>
<dbReference type="Gene3D" id="3.40.50.720">
    <property type="entry name" value="NAD(P)-binding Rossmann-like Domain"/>
    <property type="match status" value="1"/>
</dbReference>
<dbReference type="UniPathway" id="UPA00143"/>
<dbReference type="PANTHER" id="PTHR10953:SF4">
    <property type="entry name" value="UBIQUITIN-ACTIVATING ENZYME E1 C-TERMINAL DOMAIN-CONTAINING PROTEIN"/>
    <property type="match status" value="1"/>
</dbReference>
<dbReference type="EMBL" id="JH993107">
    <property type="protein sequence ID" value="EKX34556.1"/>
    <property type="molecule type" value="Genomic_DNA"/>
</dbReference>
<dbReference type="Pfam" id="PF09358">
    <property type="entry name" value="E1_UFD"/>
    <property type="match status" value="1"/>
</dbReference>
<feature type="active site" description="Glycyl thioester intermediate" evidence="10">
    <location>
        <position position="584"/>
    </location>
</feature>
<reference evidence="13 15" key="1">
    <citation type="journal article" date="2012" name="Nature">
        <title>Algal genomes reveal evolutionary mosaicism and the fate of nucleomorphs.</title>
        <authorList>
            <consortium name="DOE Joint Genome Institute"/>
            <person name="Curtis B.A."/>
            <person name="Tanifuji G."/>
            <person name="Burki F."/>
            <person name="Gruber A."/>
            <person name="Irimia M."/>
            <person name="Maruyama S."/>
            <person name="Arias M.C."/>
            <person name="Ball S.G."/>
            <person name="Gile G.H."/>
            <person name="Hirakawa Y."/>
            <person name="Hopkins J.F."/>
            <person name="Kuo A."/>
            <person name="Rensing S.A."/>
            <person name="Schmutz J."/>
            <person name="Symeonidi A."/>
            <person name="Elias M."/>
            <person name="Eveleigh R.J."/>
            <person name="Herman E.K."/>
            <person name="Klute M.J."/>
            <person name="Nakayama T."/>
            <person name="Obornik M."/>
            <person name="Reyes-Prieto A."/>
            <person name="Armbrust E.V."/>
            <person name="Aves S.J."/>
            <person name="Beiko R.G."/>
            <person name="Coutinho P."/>
            <person name="Dacks J.B."/>
            <person name="Durnford D.G."/>
            <person name="Fast N.M."/>
            <person name="Green B.R."/>
            <person name="Grisdale C.J."/>
            <person name="Hempel F."/>
            <person name="Henrissat B."/>
            <person name="Hoppner M.P."/>
            <person name="Ishida K."/>
            <person name="Kim E."/>
            <person name="Koreny L."/>
            <person name="Kroth P.G."/>
            <person name="Liu Y."/>
            <person name="Malik S.B."/>
            <person name="Maier U.G."/>
            <person name="McRose D."/>
            <person name="Mock T."/>
            <person name="Neilson J.A."/>
            <person name="Onodera N.T."/>
            <person name="Poole A.M."/>
            <person name="Pritham E.J."/>
            <person name="Richards T.A."/>
            <person name="Rocap G."/>
            <person name="Roy S.W."/>
            <person name="Sarai C."/>
            <person name="Schaack S."/>
            <person name="Shirato S."/>
            <person name="Slamovits C.H."/>
            <person name="Spencer D.F."/>
            <person name="Suzuki S."/>
            <person name="Worden A.Z."/>
            <person name="Zauner S."/>
            <person name="Barry K."/>
            <person name="Bell C."/>
            <person name="Bharti A.K."/>
            <person name="Crow J.A."/>
            <person name="Grimwood J."/>
            <person name="Kramer R."/>
            <person name="Lindquist E."/>
            <person name="Lucas S."/>
            <person name="Salamov A."/>
            <person name="McFadden G.I."/>
            <person name="Lane C.E."/>
            <person name="Keeling P.J."/>
            <person name="Gray M.W."/>
            <person name="Grigoriev I.V."/>
            <person name="Archibald J.M."/>
        </authorList>
    </citation>
    <scope>NUCLEOTIDE SEQUENCE</scope>
    <source>
        <strain evidence="13 15">CCMP2712</strain>
    </source>
</reference>
<evidence type="ECO:0000256" key="7">
    <source>
        <dbReference type="ARBA" id="ARBA00022741"/>
    </source>
</evidence>
<dbReference type="PaxDb" id="55529-EKX34556"/>
<dbReference type="Pfam" id="PF10585">
    <property type="entry name" value="UBA_E1_SCCH"/>
    <property type="match status" value="1"/>
</dbReference>
<dbReference type="KEGG" id="gtt:GUITHDRAFT_160232"/>
<dbReference type="InterPro" id="IPR018965">
    <property type="entry name" value="Ub-activating_enz_E1_C"/>
</dbReference>
<evidence type="ECO:0000259" key="12">
    <source>
        <dbReference type="SMART" id="SM00985"/>
    </source>
</evidence>
<dbReference type="InterPro" id="IPR045886">
    <property type="entry name" value="ThiF/MoeB/HesA"/>
</dbReference>
<dbReference type="HOGENOM" id="CLU_002556_0_0_1"/>
<evidence type="ECO:0000256" key="10">
    <source>
        <dbReference type="PROSITE-ProRule" id="PRU10132"/>
    </source>
</evidence>
<dbReference type="CDD" id="cd01490">
    <property type="entry name" value="Ube1_repeat2"/>
    <property type="match status" value="1"/>
</dbReference>
<dbReference type="SUPFAM" id="SSF69572">
    <property type="entry name" value="Activating enzymes of the ubiquitin-like proteins"/>
    <property type="match status" value="2"/>
</dbReference>
<dbReference type="FunFam" id="3.40.50.12550:FF:000002">
    <property type="entry name" value="Putative ubiquitin-activating enzyme e1"/>
    <property type="match status" value="1"/>
</dbReference>
<dbReference type="PROSITE" id="PS00536">
    <property type="entry name" value="UBIQUITIN_ACTIVAT_1"/>
    <property type="match status" value="1"/>
</dbReference>
<comment type="pathway">
    <text evidence="2">Protein modification; protein ubiquitination.</text>
</comment>
<dbReference type="Gene3D" id="2.40.30.180">
    <property type="entry name" value="Ubiquitin-activating enzyme E1, FCCH domain"/>
    <property type="match status" value="1"/>
</dbReference>
<evidence type="ECO:0000256" key="11">
    <source>
        <dbReference type="RuleBase" id="RU000519"/>
    </source>
</evidence>
<dbReference type="InterPro" id="IPR018075">
    <property type="entry name" value="UBQ-activ_enz_E1"/>
</dbReference>
<evidence type="ECO:0000256" key="3">
    <source>
        <dbReference type="ARBA" id="ARBA00005673"/>
    </source>
</evidence>
<keyword evidence="8 11" id="KW-0833">Ubl conjugation pathway</keyword>
<dbReference type="RefSeq" id="XP_005821536.1">
    <property type="nucleotide sequence ID" value="XM_005821479.1"/>
</dbReference>
<dbReference type="GO" id="GO:0005524">
    <property type="term" value="F:ATP binding"/>
    <property type="evidence" value="ECO:0007669"/>
    <property type="project" value="UniProtKB-KW"/>
</dbReference>
<evidence type="ECO:0000313" key="13">
    <source>
        <dbReference type="EMBL" id="EKX34556.1"/>
    </source>
</evidence>
<dbReference type="InterPro" id="IPR038252">
    <property type="entry name" value="UBA_E1_C_sf"/>
</dbReference>
<accession>L1IE57</accession>
<dbReference type="PANTHER" id="PTHR10953">
    <property type="entry name" value="UBIQUITIN-ACTIVATING ENZYME E1"/>
    <property type="match status" value="1"/>
</dbReference>
<reference evidence="14" key="3">
    <citation type="submission" date="2016-03" db="UniProtKB">
        <authorList>
            <consortium name="EnsemblProtists"/>
        </authorList>
    </citation>
    <scope>IDENTIFICATION</scope>
</reference>
<keyword evidence="6 11" id="KW-0436">Ligase</keyword>
<dbReference type="OMA" id="CIREKCN"/>
<sequence length="1011" mass="112777">MEAMEIDEALYSRQLYVLGHEAMRRMQASNILLSGCKGLGVEIGKNLALAGVKSLSLYDPNPVELADLSSQFYFTEEDVGKNRAEVSAARLRDLNPYVSIEVCKAELDKDCLKQFKVVVLSDCSFERALQINDICHDIGVQFLFAQSKGVFGNVFVDFGKDFTVFDTNGEEPTSAMISAISSENPGVVTTLDEARHGLESGDHVTFTEIQGMTELNGCEPIRIEVTGPYTFTIGDTSKFSPYTTGGYVKQVKMPQKVSFKSMRESLVEPEFVPSDFAKMDKQEQIMLGFYALDEFAKQKGEAPRPGNMEHAKEVIKLAKELSSKHNNLVSEFDEKLLTQMSLNARGDLSPMAAVLGGIVAQEALKACSGKFMPIKQWFVYDVIEALPEDYLPEDEVKAQGSRYDGQIAVFGKTFQDKITNLNYFLVGAGAIGCEMLKNWAMMGLASAPKGCIHITDMDTIEKSNLNRQFLFRATDIQKLKSTTAAEAVTRMNKDLNIKCYSTRVGPDTEELFDDAFFESLDGVCNALDNVQARLYVDQRCIYYQKPLLESGTLGTKGNVQVVVPNLTESYGSSRDPPEKSIPICTLKNFPNAIEHTIQWARDEFEGLFKQAAEDANTYLSDSEYVSKLKKQPGTGLSTLEILRDNLVAKKPKSMTDCIVWARLKFEELFVNNIKQLLFNFPLDMVTAGGTPFWSGPKRAPTPLSFDQENQLHLDFVIAAANLRAGVFGIEGTRDVAAIKAALGDVMVPEFTPQKGIKIQVKKAVNEAEAQSDQSAPQDLDEAELNRVISQLPKPEDLKGLKLNPMEFEKDDDTNFHIDFITACSNLRATNYNITNADKHQTKFIAGKIIPAIATTTAMVTGFVCFELYKLARGVKLEQYKNAFANLALPLFTFSEPIAAPVRKFKDQSWSLWSRIDIDQGDISLQEFIDFFQKNMDLEVSMISCGVSILYSSFMTTGKKKQERMPMKMSELAKSIAKIEFGPKQKYMVLEVCCSDEDGEDVETPYVRYKFR</sequence>
<evidence type="ECO:0000256" key="8">
    <source>
        <dbReference type="ARBA" id="ARBA00022786"/>
    </source>
</evidence>
<dbReference type="SMART" id="SM00985">
    <property type="entry name" value="UBA_e1_C"/>
    <property type="match status" value="1"/>
</dbReference>
<dbReference type="FunFam" id="3.10.290.60:FF:000001">
    <property type="entry name" value="Ubiquitin-activating enzyme E1 2"/>
    <property type="match status" value="1"/>
</dbReference>
<dbReference type="InterPro" id="IPR019572">
    <property type="entry name" value="UBA_E1_SCCH"/>
</dbReference>
<dbReference type="EC" id="6.2.1.45" evidence="5"/>
<dbReference type="GO" id="GO:0005737">
    <property type="term" value="C:cytoplasm"/>
    <property type="evidence" value="ECO:0007669"/>
    <property type="project" value="TreeGrafter"/>
</dbReference>
<evidence type="ECO:0000256" key="1">
    <source>
        <dbReference type="ARBA" id="ARBA00000488"/>
    </source>
</evidence>
<protein>
    <recommendedName>
        <fullName evidence="5">E1 ubiquitin-activating enzyme</fullName>
        <ecNumber evidence="5">6.2.1.45</ecNumber>
    </recommendedName>
</protein>
<comment type="subunit">
    <text evidence="4">Monomer.</text>
</comment>
<feature type="non-terminal residue" evidence="13">
    <location>
        <position position="1"/>
    </location>
</feature>